<sequence>MKTIQLKDLPRGEFFKRKPTSGKVYTRGVYDRTVRKYCCDDWDDISRCIELRGTTIVYADFEF</sequence>
<reference evidence="1 2" key="1">
    <citation type="submission" date="2023-08" db="EMBL/GenBank/DDBJ databases">
        <authorList>
            <person name="Du S."/>
            <person name="Wu Z."/>
            <person name="Wu Y."/>
            <person name="Yang M."/>
            <person name="Shao J."/>
            <person name="Liu H."/>
            <person name="Zhao Y."/>
            <person name="Zhang Z."/>
        </authorList>
    </citation>
    <scope>NUCLEOTIDE SEQUENCE [LARGE SCALE GENOMIC DNA]</scope>
</reference>
<proteinExistence type="predicted"/>
<keyword evidence="2" id="KW-1185">Reference proteome</keyword>
<gene>
    <name evidence="1" type="ORF">CRP125_gp2</name>
</gene>
<organism evidence="1 2">
    <name type="scientific">Roseobacter phage CRP-125</name>
    <dbReference type="NCBI Taxonomy" id="3072844"/>
    <lineage>
        <taxon>Viruses</taxon>
        <taxon>Duplodnaviria</taxon>
        <taxon>Heunggongvirae</taxon>
        <taxon>Uroviricota</taxon>
        <taxon>Caudoviricetes</taxon>
        <taxon>Autographivirales</taxon>
        <taxon>Autographivirales incertae sedis</taxon>
        <taxon>Actaeavirus</taxon>
        <taxon>Actaeavirus CRP125</taxon>
    </lineage>
</organism>
<name>A0AAX3ZVQ9_9CAUD</name>
<evidence type="ECO:0000313" key="1">
    <source>
        <dbReference type="EMBL" id="WMM95305.1"/>
    </source>
</evidence>
<evidence type="ECO:0000313" key="2">
    <source>
        <dbReference type="Proteomes" id="UP001302562"/>
    </source>
</evidence>
<protein>
    <submittedName>
        <fullName evidence="1">Uncharacterized protein</fullName>
    </submittedName>
</protein>
<dbReference type="EMBL" id="OR420743">
    <property type="protein sequence ID" value="WMM95305.1"/>
    <property type="molecule type" value="Genomic_DNA"/>
</dbReference>
<dbReference type="Proteomes" id="UP001302562">
    <property type="component" value="Segment"/>
</dbReference>
<accession>A0AAX3ZVQ9</accession>